<evidence type="ECO:0000313" key="2">
    <source>
        <dbReference type="Proteomes" id="UP001529510"/>
    </source>
</evidence>
<name>A0ABD0QGL1_CIRMR</name>
<feature type="non-terminal residue" evidence="1">
    <location>
        <position position="1"/>
    </location>
</feature>
<dbReference type="Gene3D" id="1.25.40.10">
    <property type="entry name" value="Tetratricopeptide repeat domain"/>
    <property type="match status" value="1"/>
</dbReference>
<feature type="non-terminal residue" evidence="1">
    <location>
        <position position="126"/>
    </location>
</feature>
<organism evidence="1 2">
    <name type="scientific">Cirrhinus mrigala</name>
    <name type="common">Mrigala</name>
    <dbReference type="NCBI Taxonomy" id="683832"/>
    <lineage>
        <taxon>Eukaryota</taxon>
        <taxon>Metazoa</taxon>
        <taxon>Chordata</taxon>
        <taxon>Craniata</taxon>
        <taxon>Vertebrata</taxon>
        <taxon>Euteleostomi</taxon>
        <taxon>Actinopterygii</taxon>
        <taxon>Neopterygii</taxon>
        <taxon>Teleostei</taxon>
        <taxon>Ostariophysi</taxon>
        <taxon>Cypriniformes</taxon>
        <taxon>Cyprinidae</taxon>
        <taxon>Labeoninae</taxon>
        <taxon>Labeonini</taxon>
        <taxon>Cirrhinus</taxon>
    </lineage>
</organism>
<reference evidence="1 2" key="1">
    <citation type="submission" date="2024-05" db="EMBL/GenBank/DDBJ databases">
        <title>Genome sequencing and assembly of Indian major carp, Cirrhinus mrigala (Hamilton, 1822).</title>
        <authorList>
            <person name="Mohindra V."/>
            <person name="Chowdhury L.M."/>
            <person name="Lal K."/>
            <person name="Jena J.K."/>
        </authorList>
    </citation>
    <scope>NUCLEOTIDE SEQUENCE [LARGE SCALE GENOMIC DNA]</scope>
    <source>
        <strain evidence="1">CM1030</strain>
        <tissue evidence="1">Blood</tissue>
    </source>
</reference>
<dbReference type="InterPro" id="IPR011990">
    <property type="entry name" value="TPR-like_helical_dom_sf"/>
</dbReference>
<accession>A0ABD0QGL1</accession>
<dbReference type="EMBL" id="JAMKFB020000009">
    <property type="protein sequence ID" value="KAL0185363.1"/>
    <property type="molecule type" value="Genomic_DNA"/>
</dbReference>
<dbReference type="Proteomes" id="UP001529510">
    <property type="component" value="Unassembled WGS sequence"/>
</dbReference>
<sequence length="126" mass="14431">RSLDLNPAQHDLVLKLAELLCSKPDHDSRAEYWVEKAARLFPGHPTVFNLRVKLLSTQSGSNQLYELLQSELKLRPTDTYINCKLVQLYSAEGHQEDAIKHCLAVEKAGILRDCLEWYELLVNTLQ</sequence>
<dbReference type="SUPFAM" id="SSF48452">
    <property type="entry name" value="TPR-like"/>
    <property type="match status" value="1"/>
</dbReference>
<comment type="caution">
    <text evidence="1">The sequence shown here is derived from an EMBL/GenBank/DDBJ whole genome shotgun (WGS) entry which is preliminary data.</text>
</comment>
<protein>
    <submittedName>
        <fullName evidence="1">Uncharacterized protein</fullName>
    </submittedName>
</protein>
<gene>
    <name evidence="1" type="ORF">M9458_021060</name>
</gene>
<proteinExistence type="predicted"/>
<keyword evidence="2" id="KW-1185">Reference proteome</keyword>
<evidence type="ECO:0000313" key="1">
    <source>
        <dbReference type="EMBL" id="KAL0185363.1"/>
    </source>
</evidence>
<dbReference type="AlphaFoldDB" id="A0ABD0QGL1"/>